<feature type="transmembrane region" description="Helical" evidence="2">
    <location>
        <begin position="25"/>
        <end position="43"/>
    </location>
</feature>
<dbReference type="RefSeq" id="WP_255919091.1">
    <property type="nucleotide sequence ID" value="NZ_JANFNG010000003.1"/>
</dbReference>
<name>A0ABT1PRA3_9ACTN</name>
<keyword evidence="4" id="KW-1185">Reference proteome</keyword>
<evidence type="ECO:0000313" key="4">
    <source>
        <dbReference type="Proteomes" id="UP001057702"/>
    </source>
</evidence>
<dbReference type="Proteomes" id="UP001057702">
    <property type="component" value="Unassembled WGS sequence"/>
</dbReference>
<feature type="region of interest" description="Disordered" evidence="1">
    <location>
        <begin position="285"/>
        <end position="306"/>
    </location>
</feature>
<keyword evidence="2" id="KW-0812">Transmembrane</keyword>
<organism evidence="3 4">
    <name type="scientific">Streptomyces humicola</name>
    <dbReference type="NCBI Taxonomy" id="2953240"/>
    <lineage>
        <taxon>Bacteria</taxon>
        <taxon>Bacillati</taxon>
        <taxon>Actinomycetota</taxon>
        <taxon>Actinomycetes</taxon>
        <taxon>Kitasatosporales</taxon>
        <taxon>Streptomycetaceae</taxon>
        <taxon>Streptomyces</taxon>
    </lineage>
</organism>
<evidence type="ECO:0008006" key="5">
    <source>
        <dbReference type="Google" id="ProtNLM"/>
    </source>
</evidence>
<dbReference type="EMBL" id="JANFNG010000003">
    <property type="protein sequence ID" value="MCQ4080203.1"/>
    <property type="molecule type" value="Genomic_DNA"/>
</dbReference>
<evidence type="ECO:0000256" key="1">
    <source>
        <dbReference type="SAM" id="MobiDB-lite"/>
    </source>
</evidence>
<keyword evidence="2" id="KW-0472">Membrane</keyword>
<sequence length="314" mass="32975">MRESERSSQRGSSAAAPAGRRRRRVRYGAALLTLLAVVGYVTFRTLTGAATECTVEANGERVALQPEQAANATTIGAVASSRDLPERALAIALATAMQESGLRNLRDGDRDSLGLFQQRPSQGWGTAQQIVDPVYSANEFFDQLVKIPGYADLPLTVAAQRVQHSGYPQAYAKREGDASVLASALSGRVPSLTCRVVPDEGAGNAAAVRAQLAREFGQQALPQQDASQASVDVPVVAPGAGASAGQASQHGWVLAQWAVAHAQALRIAEVSYAGRVWRASHSGKGWVEDPAADAPGRPGASGQPYEDVRIAVAR</sequence>
<protein>
    <recommendedName>
        <fullName evidence="5">Heavy metal transporter</fullName>
    </recommendedName>
</protein>
<evidence type="ECO:0000256" key="2">
    <source>
        <dbReference type="SAM" id="Phobius"/>
    </source>
</evidence>
<keyword evidence="2" id="KW-1133">Transmembrane helix</keyword>
<comment type="caution">
    <text evidence="3">The sequence shown here is derived from an EMBL/GenBank/DDBJ whole genome shotgun (WGS) entry which is preliminary data.</text>
</comment>
<gene>
    <name evidence="3" type="ORF">NGB36_06235</name>
</gene>
<accession>A0ABT1PRA3</accession>
<evidence type="ECO:0000313" key="3">
    <source>
        <dbReference type="EMBL" id="MCQ4080203.1"/>
    </source>
</evidence>
<reference evidence="3" key="1">
    <citation type="submission" date="2022-06" db="EMBL/GenBank/DDBJ databases">
        <title>Draft genome sequence of Streptomyces sp. RB6PN25 isolated from peat swamp forest in Thailand.</title>
        <authorList>
            <person name="Duangmal K."/>
            <person name="Klaysubun C."/>
        </authorList>
    </citation>
    <scope>NUCLEOTIDE SEQUENCE</scope>
    <source>
        <strain evidence="3">RB6PN25</strain>
    </source>
</reference>
<proteinExistence type="predicted"/>